<dbReference type="PANTHER" id="PTHR12011:SF59">
    <property type="entry name" value="ADHESION G PROTEIN-COUPLED RECEPTOR L4"/>
    <property type="match status" value="1"/>
</dbReference>
<evidence type="ECO:0000256" key="4">
    <source>
        <dbReference type="ARBA" id="ARBA00023136"/>
    </source>
</evidence>
<keyword evidence="3" id="KW-1133">Transmembrane helix</keyword>
<dbReference type="AlphaFoldDB" id="A0AAV6YWZ4"/>
<sequence length="128" mass="14265">GTVSIVFLRYDSIGSLLSSPENKAISDDYNDLETREVVNSPVIAAAINSDPPTLYQLDKILFILHHLQTAMDTESAKCAFWKYAPESLQGEWSTEGCEVEYSNTTHTSCKCNHLTHFAILMSSPNHNQ</sequence>
<reference evidence="7" key="1">
    <citation type="thesis" date="2020" institute="ProQuest LLC" country="789 East Eisenhower Parkway, Ann Arbor, MI, USA">
        <title>Comparative Genomics and Chromosome Evolution.</title>
        <authorList>
            <person name="Mudd A.B."/>
        </authorList>
    </citation>
    <scope>NUCLEOTIDE SEQUENCE</scope>
    <source>
        <strain evidence="7">237g6f4</strain>
        <tissue evidence="7">Blood</tissue>
    </source>
</reference>
<keyword evidence="8" id="KW-1185">Reference proteome</keyword>
<feature type="domain" description="GAIN-B" evidence="6">
    <location>
        <begin position="1"/>
        <end position="127"/>
    </location>
</feature>
<keyword evidence="5" id="KW-1015">Disulfide bond</keyword>
<accession>A0AAV6YWZ4</accession>
<dbReference type="PROSITE" id="PS50221">
    <property type="entry name" value="GAIN_B"/>
    <property type="match status" value="1"/>
</dbReference>
<gene>
    <name evidence="7" type="ORF">GDO81_019405</name>
</gene>
<evidence type="ECO:0000256" key="2">
    <source>
        <dbReference type="ARBA" id="ARBA00022692"/>
    </source>
</evidence>
<dbReference type="InterPro" id="IPR046338">
    <property type="entry name" value="GAIN_dom_sf"/>
</dbReference>
<feature type="non-terminal residue" evidence="7">
    <location>
        <position position="128"/>
    </location>
</feature>
<dbReference type="EMBL" id="WNYA01010660">
    <property type="protein sequence ID" value="KAG8540385.1"/>
    <property type="molecule type" value="Genomic_DNA"/>
</dbReference>
<organism evidence="7 8">
    <name type="scientific">Engystomops pustulosus</name>
    <name type="common">Tungara frog</name>
    <name type="synonym">Physalaemus pustulosus</name>
    <dbReference type="NCBI Taxonomy" id="76066"/>
    <lineage>
        <taxon>Eukaryota</taxon>
        <taxon>Metazoa</taxon>
        <taxon>Chordata</taxon>
        <taxon>Craniata</taxon>
        <taxon>Vertebrata</taxon>
        <taxon>Euteleostomi</taxon>
        <taxon>Amphibia</taxon>
        <taxon>Batrachia</taxon>
        <taxon>Anura</taxon>
        <taxon>Neobatrachia</taxon>
        <taxon>Hyloidea</taxon>
        <taxon>Leptodactylidae</taxon>
        <taxon>Leiuperinae</taxon>
        <taxon>Engystomops</taxon>
    </lineage>
</organism>
<comment type="caution">
    <text evidence="7">The sequence shown here is derived from an EMBL/GenBank/DDBJ whole genome shotgun (WGS) entry which is preliminary data.</text>
</comment>
<evidence type="ECO:0000256" key="1">
    <source>
        <dbReference type="ARBA" id="ARBA00004370"/>
    </source>
</evidence>
<proteinExistence type="predicted"/>
<protein>
    <recommendedName>
        <fullName evidence="6">GAIN-B domain-containing protein</fullName>
    </recommendedName>
</protein>
<dbReference type="Proteomes" id="UP000824782">
    <property type="component" value="Unassembled WGS sequence"/>
</dbReference>
<dbReference type="InterPro" id="IPR000203">
    <property type="entry name" value="GPS"/>
</dbReference>
<keyword evidence="2" id="KW-0812">Transmembrane</keyword>
<comment type="subcellular location">
    <subcellularLocation>
        <location evidence="1">Membrane</location>
    </subcellularLocation>
</comment>
<feature type="non-terminal residue" evidence="7">
    <location>
        <position position="1"/>
    </location>
</feature>
<dbReference type="Pfam" id="PF01825">
    <property type="entry name" value="GPS"/>
    <property type="match status" value="1"/>
</dbReference>
<dbReference type="GO" id="GO:0005886">
    <property type="term" value="C:plasma membrane"/>
    <property type="evidence" value="ECO:0007669"/>
    <property type="project" value="TreeGrafter"/>
</dbReference>
<evidence type="ECO:0000259" key="6">
    <source>
        <dbReference type="PROSITE" id="PS50221"/>
    </source>
</evidence>
<name>A0AAV6YWZ4_ENGPU</name>
<dbReference type="SMART" id="SM00303">
    <property type="entry name" value="GPS"/>
    <property type="match status" value="1"/>
</dbReference>
<keyword evidence="4" id="KW-0472">Membrane</keyword>
<evidence type="ECO:0000256" key="3">
    <source>
        <dbReference type="ARBA" id="ARBA00022989"/>
    </source>
</evidence>
<evidence type="ECO:0000256" key="5">
    <source>
        <dbReference type="ARBA" id="ARBA00023157"/>
    </source>
</evidence>
<dbReference type="GO" id="GO:0004930">
    <property type="term" value="F:G protein-coupled receptor activity"/>
    <property type="evidence" value="ECO:0007669"/>
    <property type="project" value="TreeGrafter"/>
</dbReference>
<evidence type="ECO:0000313" key="8">
    <source>
        <dbReference type="Proteomes" id="UP000824782"/>
    </source>
</evidence>
<dbReference type="PANTHER" id="PTHR12011">
    <property type="entry name" value="ADHESION G-PROTEIN COUPLED RECEPTOR"/>
    <property type="match status" value="1"/>
</dbReference>
<dbReference type="Gene3D" id="2.60.220.50">
    <property type="match status" value="1"/>
</dbReference>
<dbReference type="InterPro" id="IPR057244">
    <property type="entry name" value="GAIN_B"/>
</dbReference>
<dbReference type="GO" id="GO:0007189">
    <property type="term" value="P:adenylate cyclase-activating G protein-coupled receptor signaling pathway"/>
    <property type="evidence" value="ECO:0007669"/>
    <property type="project" value="TreeGrafter"/>
</dbReference>
<evidence type="ECO:0000313" key="7">
    <source>
        <dbReference type="EMBL" id="KAG8540385.1"/>
    </source>
</evidence>